<protein>
    <submittedName>
        <fullName evidence="2">Uncharacterized protein</fullName>
    </submittedName>
</protein>
<proteinExistence type="predicted"/>
<sequence>MLTFDFFDPELFAFIPLFFHLILISVTFISCVERSERSTRQYYAQLPETPASS</sequence>
<reference evidence="2" key="1">
    <citation type="submission" date="2022-11" db="UniProtKB">
        <authorList>
            <consortium name="WormBaseParasite"/>
        </authorList>
    </citation>
    <scope>IDENTIFICATION</scope>
</reference>
<evidence type="ECO:0000313" key="2">
    <source>
        <dbReference type="WBParaSite" id="PS1159_v2.g18882.t1"/>
    </source>
</evidence>
<accession>A0AC35FM96</accession>
<dbReference type="WBParaSite" id="PS1159_v2.g18882.t1">
    <property type="protein sequence ID" value="PS1159_v2.g18882.t1"/>
    <property type="gene ID" value="PS1159_v2.g18882"/>
</dbReference>
<name>A0AC35FM96_9BILA</name>
<organism evidence="1 2">
    <name type="scientific">Panagrolaimus sp. PS1159</name>
    <dbReference type="NCBI Taxonomy" id="55785"/>
    <lineage>
        <taxon>Eukaryota</taxon>
        <taxon>Metazoa</taxon>
        <taxon>Ecdysozoa</taxon>
        <taxon>Nematoda</taxon>
        <taxon>Chromadorea</taxon>
        <taxon>Rhabditida</taxon>
        <taxon>Tylenchina</taxon>
        <taxon>Panagrolaimomorpha</taxon>
        <taxon>Panagrolaimoidea</taxon>
        <taxon>Panagrolaimidae</taxon>
        <taxon>Panagrolaimus</taxon>
    </lineage>
</organism>
<evidence type="ECO:0000313" key="1">
    <source>
        <dbReference type="Proteomes" id="UP000887580"/>
    </source>
</evidence>
<dbReference type="Proteomes" id="UP000887580">
    <property type="component" value="Unplaced"/>
</dbReference>